<feature type="transmembrane region" description="Helical" evidence="1">
    <location>
        <begin position="6"/>
        <end position="25"/>
    </location>
</feature>
<evidence type="ECO:0000313" key="2">
    <source>
        <dbReference type="EMBL" id="KAK4029423.1"/>
    </source>
</evidence>
<evidence type="ECO:0000313" key="3">
    <source>
        <dbReference type="Proteomes" id="UP001234178"/>
    </source>
</evidence>
<gene>
    <name evidence="2" type="ORF">OUZ56_022415</name>
</gene>
<protein>
    <recommendedName>
        <fullName evidence="4">Transmembrane protein</fullName>
    </recommendedName>
</protein>
<reference evidence="2 3" key="1">
    <citation type="journal article" date="2023" name="Nucleic Acids Res.">
        <title>The hologenome of Daphnia magna reveals possible DNA methylation and microbiome-mediated evolution of the host genome.</title>
        <authorList>
            <person name="Chaturvedi A."/>
            <person name="Li X."/>
            <person name="Dhandapani V."/>
            <person name="Marshall H."/>
            <person name="Kissane S."/>
            <person name="Cuenca-Cambronero M."/>
            <person name="Asole G."/>
            <person name="Calvet F."/>
            <person name="Ruiz-Romero M."/>
            <person name="Marangio P."/>
            <person name="Guigo R."/>
            <person name="Rago D."/>
            <person name="Mirbahai L."/>
            <person name="Eastwood N."/>
            <person name="Colbourne J.K."/>
            <person name="Zhou J."/>
            <person name="Mallon E."/>
            <person name="Orsini L."/>
        </authorList>
    </citation>
    <scope>NUCLEOTIDE SEQUENCE [LARGE SCALE GENOMIC DNA]</scope>
    <source>
        <strain evidence="2">LRV0_1</strain>
    </source>
</reference>
<dbReference type="Proteomes" id="UP001234178">
    <property type="component" value="Unassembled WGS sequence"/>
</dbReference>
<dbReference type="EMBL" id="JAOYFB010000039">
    <property type="protein sequence ID" value="KAK4029423.1"/>
    <property type="molecule type" value="Genomic_DNA"/>
</dbReference>
<evidence type="ECO:0008006" key="4">
    <source>
        <dbReference type="Google" id="ProtNLM"/>
    </source>
</evidence>
<organism evidence="2 3">
    <name type="scientific">Daphnia magna</name>
    <dbReference type="NCBI Taxonomy" id="35525"/>
    <lineage>
        <taxon>Eukaryota</taxon>
        <taxon>Metazoa</taxon>
        <taxon>Ecdysozoa</taxon>
        <taxon>Arthropoda</taxon>
        <taxon>Crustacea</taxon>
        <taxon>Branchiopoda</taxon>
        <taxon>Diplostraca</taxon>
        <taxon>Cladocera</taxon>
        <taxon>Anomopoda</taxon>
        <taxon>Daphniidae</taxon>
        <taxon>Daphnia</taxon>
    </lineage>
</organism>
<keyword evidence="3" id="KW-1185">Reference proteome</keyword>
<proteinExistence type="predicted"/>
<keyword evidence="1" id="KW-0812">Transmembrane</keyword>
<accession>A0ABR0AWG2</accession>
<evidence type="ECO:0000256" key="1">
    <source>
        <dbReference type="SAM" id="Phobius"/>
    </source>
</evidence>
<keyword evidence="1" id="KW-1133">Transmembrane helix</keyword>
<name>A0ABR0AWG2_9CRUS</name>
<comment type="caution">
    <text evidence="2">The sequence shown here is derived from an EMBL/GenBank/DDBJ whole genome shotgun (WGS) entry which is preliminary data.</text>
</comment>
<sequence length="156" mass="17963">MNKLTISFTNYVVFIYFALQILFGYSRRHNEDKRMSKRRMDHSTCFSMDSTSPPNSVNFFVRLVVRLFARMMTLHNNSSSHRRKGLLLTSFKQSQQKTLAPTVKERGQKKTLEHVHCVGEVGEGRRVMCSSESIESSTAELEGAIALRATRNKDQR</sequence>
<keyword evidence="1" id="KW-0472">Membrane</keyword>